<protein>
    <recommendedName>
        <fullName evidence="4">DoxX family membrane protein</fullName>
    </recommendedName>
</protein>
<dbReference type="EMBL" id="CP097463">
    <property type="protein sequence ID" value="WAX59218.1"/>
    <property type="molecule type" value="Genomic_DNA"/>
</dbReference>
<keyword evidence="1" id="KW-0812">Transmembrane</keyword>
<keyword evidence="3" id="KW-1185">Reference proteome</keyword>
<gene>
    <name evidence="2" type="ORF">M6B22_10755</name>
</gene>
<name>A0ABY7K5S2_9ACTN</name>
<feature type="transmembrane region" description="Helical" evidence="1">
    <location>
        <begin position="33"/>
        <end position="56"/>
    </location>
</feature>
<proteinExistence type="predicted"/>
<reference evidence="2" key="1">
    <citation type="submission" date="2022-05" db="EMBL/GenBank/DDBJ databases">
        <title>Jatrophihabitans sp. SB3-54 whole genome sequence.</title>
        <authorList>
            <person name="Suh M.K."/>
            <person name="Eom M.K."/>
            <person name="Kim J.S."/>
            <person name="Kim H.S."/>
            <person name="Do H.E."/>
            <person name="Shin Y.K."/>
            <person name="Lee J.-S."/>
        </authorList>
    </citation>
    <scope>NUCLEOTIDE SEQUENCE</scope>
    <source>
        <strain evidence="2">SB3-54</strain>
    </source>
</reference>
<feature type="transmembrane region" description="Helical" evidence="1">
    <location>
        <begin position="131"/>
        <end position="151"/>
    </location>
</feature>
<evidence type="ECO:0008006" key="4">
    <source>
        <dbReference type="Google" id="ProtNLM"/>
    </source>
</evidence>
<keyword evidence="1" id="KW-0472">Membrane</keyword>
<evidence type="ECO:0000313" key="2">
    <source>
        <dbReference type="EMBL" id="WAX59218.1"/>
    </source>
</evidence>
<dbReference type="RefSeq" id="WP_269445759.1">
    <property type="nucleotide sequence ID" value="NZ_CP097463.1"/>
</dbReference>
<sequence length="165" mass="18063">MTSTATPAPAVTPSVRAATGARLRSDPTFQAYWLMRIGFTIVPILFGADKFAHVMVNWDKYLAPDVQRWLSPFDTVHQSMFAVGAIEIVAGLVVLLLPRIGGYVVALWLAGIVVNLAMIGGYWDIMMRDVALFLLALTFTRLASAFPAGAVSDRLLSRTRRAQHS</sequence>
<dbReference type="Proteomes" id="UP001164693">
    <property type="component" value="Chromosome"/>
</dbReference>
<evidence type="ECO:0000256" key="1">
    <source>
        <dbReference type="SAM" id="Phobius"/>
    </source>
</evidence>
<accession>A0ABY7K5S2</accession>
<organism evidence="2 3">
    <name type="scientific">Jatrophihabitans cynanchi</name>
    <dbReference type="NCBI Taxonomy" id="2944128"/>
    <lineage>
        <taxon>Bacteria</taxon>
        <taxon>Bacillati</taxon>
        <taxon>Actinomycetota</taxon>
        <taxon>Actinomycetes</taxon>
        <taxon>Jatrophihabitantales</taxon>
        <taxon>Jatrophihabitantaceae</taxon>
        <taxon>Jatrophihabitans</taxon>
    </lineage>
</organism>
<evidence type="ECO:0000313" key="3">
    <source>
        <dbReference type="Proteomes" id="UP001164693"/>
    </source>
</evidence>
<feature type="transmembrane region" description="Helical" evidence="1">
    <location>
        <begin position="76"/>
        <end position="97"/>
    </location>
</feature>
<feature type="transmembrane region" description="Helical" evidence="1">
    <location>
        <begin position="104"/>
        <end position="125"/>
    </location>
</feature>
<keyword evidence="1" id="KW-1133">Transmembrane helix</keyword>